<keyword evidence="4" id="KW-1185">Reference proteome</keyword>
<evidence type="ECO:0000256" key="1">
    <source>
        <dbReference type="SAM" id="MobiDB-lite"/>
    </source>
</evidence>
<evidence type="ECO:0000313" key="3">
    <source>
        <dbReference type="EMBL" id="NIH96322.1"/>
    </source>
</evidence>
<dbReference type="PROSITE" id="PS51257">
    <property type="entry name" value="PROKAR_LIPOPROTEIN"/>
    <property type="match status" value="1"/>
</dbReference>
<feature type="signal peptide" evidence="2">
    <location>
        <begin position="1"/>
        <end position="31"/>
    </location>
</feature>
<accession>A0A7X5U0U8</accession>
<feature type="region of interest" description="Disordered" evidence="1">
    <location>
        <begin position="36"/>
        <end position="93"/>
    </location>
</feature>
<dbReference type="RefSeq" id="WP_167159902.1">
    <property type="nucleotide sequence ID" value="NZ_JAANOW010000001.1"/>
</dbReference>
<proteinExistence type="predicted"/>
<name>A0A7X5U0U8_9MYCO</name>
<feature type="compositionally biased region" description="Low complexity" evidence="1">
    <location>
        <begin position="146"/>
        <end position="155"/>
    </location>
</feature>
<feature type="region of interest" description="Disordered" evidence="1">
    <location>
        <begin position="117"/>
        <end position="213"/>
    </location>
</feature>
<protein>
    <submittedName>
        <fullName evidence="3">Uncharacterized protein</fullName>
    </submittedName>
</protein>
<dbReference type="EMBL" id="JAANOW010000001">
    <property type="protein sequence ID" value="NIH96322.1"/>
    <property type="molecule type" value="Genomic_DNA"/>
</dbReference>
<feature type="compositionally biased region" description="Low complexity" evidence="1">
    <location>
        <begin position="44"/>
        <end position="65"/>
    </location>
</feature>
<feature type="compositionally biased region" description="Pro residues" evidence="1">
    <location>
        <begin position="66"/>
        <end position="78"/>
    </location>
</feature>
<evidence type="ECO:0000256" key="2">
    <source>
        <dbReference type="SAM" id="SignalP"/>
    </source>
</evidence>
<organism evidence="3 4">
    <name type="scientific">Mycolicibacterium fluoranthenivorans</name>
    <dbReference type="NCBI Taxonomy" id="258505"/>
    <lineage>
        <taxon>Bacteria</taxon>
        <taxon>Bacillati</taxon>
        <taxon>Actinomycetota</taxon>
        <taxon>Actinomycetes</taxon>
        <taxon>Mycobacteriales</taxon>
        <taxon>Mycobacteriaceae</taxon>
        <taxon>Mycolicibacterium</taxon>
    </lineage>
</organism>
<dbReference type="Proteomes" id="UP000547444">
    <property type="component" value="Unassembled WGS sequence"/>
</dbReference>
<evidence type="ECO:0000313" key="4">
    <source>
        <dbReference type="Proteomes" id="UP000547444"/>
    </source>
</evidence>
<feature type="compositionally biased region" description="Low complexity" evidence="1">
    <location>
        <begin position="185"/>
        <end position="199"/>
    </location>
</feature>
<sequence>MFERISTAVKAALVGGFLVGGALAGAGQACADPEPLIPTPAPGAPDAVAAPAPGQPVLVAGEPAGAQPPPPAGAPPVPEVSNQQYGQGQTPGQLGYLRDIWHTFHSANPIDELTMAPEDAGVGAGAPPGAGPAPKLPPGYTSLTDPSSSTPALPVVLPPAGTPGGGPALPPGYVALSDPHPPAWVTDPAPGAAPAAPADPAAPPIVPPGPPTP</sequence>
<feature type="compositionally biased region" description="Pro residues" evidence="1">
    <location>
        <begin position="200"/>
        <end position="213"/>
    </location>
</feature>
<reference evidence="3 4" key="1">
    <citation type="submission" date="2020-03" db="EMBL/GenBank/DDBJ databases">
        <title>Sequencing the genomes of 1000 actinobacteria strains.</title>
        <authorList>
            <person name="Klenk H.-P."/>
        </authorList>
    </citation>
    <scope>NUCLEOTIDE SEQUENCE [LARGE SCALE GENOMIC DNA]</scope>
    <source>
        <strain evidence="3 4">DSM 44556</strain>
    </source>
</reference>
<feature type="chain" id="PRO_5031530927" evidence="2">
    <location>
        <begin position="32"/>
        <end position="213"/>
    </location>
</feature>
<dbReference type="AlphaFoldDB" id="A0A7X5U0U8"/>
<comment type="caution">
    <text evidence="3">The sequence shown here is derived from an EMBL/GenBank/DDBJ whole genome shotgun (WGS) entry which is preliminary data.</text>
</comment>
<feature type="compositionally biased region" description="Polar residues" evidence="1">
    <location>
        <begin position="81"/>
        <end position="92"/>
    </location>
</feature>
<gene>
    <name evidence="3" type="ORF">FHU31_003278</name>
</gene>
<keyword evidence="2" id="KW-0732">Signal</keyword>